<comment type="caution">
    <text evidence="10">The sequence shown here is derived from an EMBL/GenBank/DDBJ whole genome shotgun (WGS) entry which is preliminary data.</text>
</comment>
<proteinExistence type="inferred from homology"/>
<evidence type="ECO:0000256" key="7">
    <source>
        <dbReference type="PROSITE-ProRule" id="PRU00176"/>
    </source>
</evidence>
<feature type="compositionally biased region" description="Basic residues" evidence="8">
    <location>
        <begin position="533"/>
        <end position="548"/>
    </location>
</feature>
<feature type="compositionally biased region" description="Polar residues" evidence="8">
    <location>
        <begin position="521"/>
        <end position="531"/>
    </location>
</feature>
<dbReference type="InterPro" id="IPR000504">
    <property type="entry name" value="RRM_dom"/>
</dbReference>
<keyword evidence="5 7" id="KW-0694">RNA-binding</keyword>
<dbReference type="GO" id="GO:0000463">
    <property type="term" value="P:maturation of LSU-rRNA from tricistronic rRNA transcript (SSU-rRNA, 5.8S rRNA, LSU-rRNA)"/>
    <property type="evidence" value="ECO:0007669"/>
    <property type="project" value="TreeGrafter"/>
</dbReference>
<reference evidence="10 11" key="1">
    <citation type="journal article" date="2018" name="BMC Genomics">
        <title>Comparative genome analyses reveal sequence features reflecting distinct modes of host-adaptation between dicot and monocot powdery mildew.</title>
        <authorList>
            <person name="Wu Y."/>
            <person name="Ma X."/>
            <person name="Pan Z."/>
            <person name="Kale S.D."/>
            <person name="Song Y."/>
            <person name="King H."/>
            <person name="Zhang Q."/>
            <person name="Presley C."/>
            <person name="Deng X."/>
            <person name="Wei C.I."/>
            <person name="Xiao S."/>
        </authorList>
    </citation>
    <scope>NUCLEOTIDE SEQUENCE [LARGE SCALE GENOMIC DNA]</scope>
    <source>
        <strain evidence="10">UMSG3</strain>
    </source>
</reference>
<dbReference type="SMART" id="SM00360">
    <property type="entry name" value="RRM"/>
    <property type="match status" value="2"/>
</dbReference>
<sequence length="561" mass="62216">MGMNKIKGSLHVDQSAIDPNLSLLFESSVKPALKSSKNPSAVKQKFSKDDHRDSEGKCNVDVEPTKNTQTIAERDENDGPSNSENKLWQEKDSTKTKTIDKDVPVRHRKRKRNTGHDDLEDKYMQKLMEQEVKEQELTQSERKVKHQKLLTPGLNDEKESDDSCGDDSEASGAIKETIPIHESKDLSIQDNELEKSSRTIFLANVSTLAISSKKAKKTLLTHLGSFLSELPAPPDGTPAHKVESLRFRSTAFAGSGLPKKAAFAKKEFMPATTKSTNAYVVYSNAYTAREAVKRLNGTMVLDRHLRVDSVAHPSKADHRRCVFVGNLGFVDDESSLDETSGMVRKRSKIPADVEEGLWRQFEKAGTVESVRVIRDEKTRVGKGFAYVQFLDQNSVEAALLFNGKKYPPMLPRILRVVRAKAISKTAGALSASHSKLKSSKPISKLGKFSPKLTSEQLSLRGRAAKLLGVAGAAKLKRSDSVFLNSRERDKKKTTPNPVPLSEDKILRPAESFVFEGYRASAKSSGNRSSKPNGKARTRSGKPKTRSSRRASEWKKKSNNKN</sequence>
<dbReference type="PANTHER" id="PTHR23236:SF25">
    <property type="entry name" value="RNA-BINDING PROTEIN 34"/>
    <property type="match status" value="1"/>
</dbReference>
<comment type="similarity">
    <text evidence="3">Belongs to the RRM RBM34 family.</text>
</comment>
<evidence type="ECO:0000256" key="4">
    <source>
        <dbReference type="ARBA" id="ARBA00015520"/>
    </source>
</evidence>
<evidence type="ECO:0000313" key="11">
    <source>
        <dbReference type="Proteomes" id="UP000283383"/>
    </source>
</evidence>
<feature type="compositionally biased region" description="Basic and acidic residues" evidence="8">
    <location>
        <begin position="87"/>
        <end position="105"/>
    </location>
</feature>
<evidence type="ECO:0000313" key="10">
    <source>
        <dbReference type="EMBL" id="RKF53766.1"/>
    </source>
</evidence>
<comment type="function">
    <text evidence="1">Involved in pre-25S rRNA processing.</text>
</comment>
<dbReference type="AlphaFoldDB" id="A0A420H8K7"/>
<keyword evidence="6" id="KW-0539">Nucleus</keyword>
<feature type="compositionally biased region" description="Basic and acidic residues" evidence="8">
    <location>
        <begin position="114"/>
        <end position="142"/>
    </location>
</feature>
<dbReference type="PROSITE" id="PS50102">
    <property type="entry name" value="RRM"/>
    <property type="match status" value="1"/>
</dbReference>
<dbReference type="InterPro" id="IPR035979">
    <property type="entry name" value="RBD_domain_sf"/>
</dbReference>
<dbReference type="PANTHER" id="PTHR23236">
    <property type="entry name" value="EUKARYOTIC TRANSLATION INITIATION FACTOR 4B/4H"/>
    <property type="match status" value="1"/>
</dbReference>
<feature type="compositionally biased region" description="Basic and acidic residues" evidence="8">
    <location>
        <begin position="46"/>
        <end position="64"/>
    </location>
</feature>
<dbReference type="GO" id="GO:0005730">
    <property type="term" value="C:nucleolus"/>
    <property type="evidence" value="ECO:0007669"/>
    <property type="project" value="UniProtKB-SubCell"/>
</dbReference>
<feature type="region of interest" description="Disordered" evidence="8">
    <location>
        <begin position="31"/>
        <end position="178"/>
    </location>
</feature>
<evidence type="ECO:0000256" key="1">
    <source>
        <dbReference type="ARBA" id="ARBA00002475"/>
    </source>
</evidence>
<evidence type="ECO:0000256" key="8">
    <source>
        <dbReference type="SAM" id="MobiDB-lite"/>
    </source>
</evidence>
<feature type="region of interest" description="Disordered" evidence="8">
    <location>
        <begin position="517"/>
        <end position="561"/>
    </location>
</feature>
<keyword evidence="11" id="KW-1185">Reference proteome</keyword>
<evidence type="ECO:0000256" key="6">
    <source>
        <dbReference type="ARBA" id="ARBA00023242"/>
    </source>
</evidence>
<gene>
    <name evidence="10" type="ORF">GcM3_216013</name>
</gene>
<dbReference type="Pfam" id="PF00076">
    <property type="entry name" value="RRM_1"/>
    <property type="match status" value="1"/>
</dbReference>
<dbReference type="SUPFAM" id="SSF54928">
    <property type="entry name" value="RNA-binding domain, RBD"/>
    <property type="match status" value="2"/>
</dbReference>
<accession>A0A420H8K7</accession>
<dbReference type="Proteomes" id="UP000283383">
    <property type="component" value="Unassembled WGS sequence"/>
</dbReference>
<dbReference type="Gene3D" id="3.30.70.330">
    <property type="match status" value="2"/>
</dbReference>
<feature type="domain" description="RRM" evidence="9">
    <location>
        <begin position="320"/>
        <end position="421"/>
    </location>
</feature>
<feature type="compositionally biased region" description="Acidic residues" evidence="8">
    <location>
        <begin position="158"/>
        <end position="169"/>
    </location>
</feature>
<evidence type="ECO:0000256" key="3">
    <source>
        <dbReference type="ARBA" id="ARBA00007077"/>
    </source>
</evidence>
<dbReference type="STRING" id="62708.A0A420H8K7"/>
<dbReference type="EMBL" id="MCBQ01021606">
    <property type="protein sequence ID" value="RKF53766.1"/>
    <property type="molecule type" value="Genomic_DNA"/>
</dbReference>
<organism evidence="10 11">
    <name type="scientific">Golovinomyces cichoracearum</name>
    <dbReference type="NCBI Taxonomy" id="62708"/>
    <lineage>
        <taxon>Eukaryota</taxon>
        <taxon>Fungi</taxon>
        <taxon>Dikarya</taxon>
        <taxon>Ascomycota</taxon>
        <taxon>Pezizomycotina</taxon>
        <taxon>Leotiomycetes</taxon>
        <taxon>Erysiphales</taxon>
        <taxon>Erysiphaceae</taxon>
        <taxon>Golovinomyces</taxon>
    </lineage>
</organism>
<dbReference type="InterPro" id="IPR012677">
    <property type="entry name" value="Nucleotide-bd_a/b_plait_sf"/>
</dbReference>
<evidence type="ECO:0000259" key="9">
    <source>
        <dbReference type="PROSITE" id="PS50102"/>
    </source>
</evidence>
<evidence type="ECO:0000256" key="2">
    <source>
        <dbReference type="ARBA" id="ARBA00004604"/>
    </source>
</evidence>
<comment type="subcellular location">
    <subcellularLocation>
        <location evidence="2">Nucleus</location>
        <location evidence="2">Nucleolus</location>
    </subcellularLocation>
</comment>
<protein>
    <recommendedName>
        <fullName evidence="4">Nucleolar protein 12</fullName>
    </recommendedName>
</protein>
<evidence type="ECO:0000256" key="5">
    <source>
        <dbReference type="ARBA" id="ARBA00022884"/>
    </source>
</evidence>
<dbReference type="GO" id="GO:0019843">
    <property type="term" value="F:rRNA binding"/>
    <property type="evidence" value="ECO:0007669"/>
    <property type="project" value="TreeGrafter"/>
</dbReference>
<name>A0A420H8K7_9PEZI</name>